<proteinExistence type="inferred from homology"/>
<sequence>MTEKQLCIIDTHAGANEQLLEPESAKLERELTGAAGSTPPTSERVDELKVVEICAGAGGQSLGLERAGFRHLLAVELDRQAAETLRHNLVKVLKYDEEEAIDTVRIGDVADPEVWNPDEYCDVDLLAGGVPCPPFSIAGKQLGATDERDLFAWAVELCGRIKPKALLLENVKGLSGSRFTAYRQRVLDRLKEYGYIAEWKLLQADHYGVSQLRPRFVLVALRPEYAEYFEWPKRCTEEPPSVGELLRDLMALGDWPEEKLDEWVQQANKIAPTIVGGSKRHGGADLGPTRAKAAWEAMGVDAKGVADGPPGPNNPRVKGVKHPMLTVEMVARIQGWYGREFEKWEFRGGKTSKYRQIGNAFPPPIAKALGVAIRKALLKEGNRQILVENTNVVLDPVYKVLLSSGRPLTVEQIVERLADTNEPMDQPDVERHLNHLGHDFELLSVQRSNGDVAYSLGEFKAFIGQENHQRHGLFSKHRAKIS</sequence>
<name>A0A9W6I336_9ACTN</name>
<evidence type="ECO:0000256" key="5">
    <source>
        <dbReference type="PROSITE-ProRule" id="PRU01016"/>
    </source>
</evidence>
<dbReference type="PANTHER" id="PTHR10629">
    <property type="entry name" value="CYTOSINE-SPECIFIC METHYLTRANSFERASE"/>
    <property type="match status" value="1"/>
</dbReference>
<dbReference type="Proteomes" id="UP001143474">
    <property type="component" value="Unassembled WGS sequence"/>
</dbReference>
<dbReference type="GO" id="GO:0003677">
    <property type="term" value="F:DNA binding"/>
    <property type="evidence" value="ECO:0007669"/>
    <property type="project" value="TreeGrafter"/>
</dbReference>
<dbReference type="Gene3D" id="3.40.50.150">
    <property type="entry name" value="Vaccinia Virus protein VP39"/>
    <property type="match status" value="2"/>
</dbReference>
<gene>
    <name evidence="8" type="primary">dcm</name>
    <name evidence="8" type="ORF">GCM10017600_45530</name>
</gene>
<feature type="active site" evidence="5">
    <location>
        <position position="132"/>
    </location>
</feature>
<reference evidence="8" key="2">
    <citation type="submission" date="2023-01" db="EMBL/GenBank/DDBJ databases">
        <authorList>
            <person name="Sun Q."/>
            <person name="Evtushenko L."/>
        </authorList>
    </citation>
    <scope>NUCLEOTIDE SEQUENCE</scope>
    <source>
        <strain evidence="8">VKM Ac-2007</strain>
    </source>
</reference>
<dbReference type="RefSeq" id="WP_271219539.1">
    <property type="nucleotide sequence ID" value="NZ_BAAAVD010000014.1"/>
</dbReference>
<evidence type="ECO:0000256" key="6">
    <source>
        <dbReference type="RuleBase" id="RU000416"/>
    </source>
</evidence>
<dbReference type="InterPro" id="IPR050390">
    <property type="entry name" value="C5-Methyltransferase"/>
</dbReference>
<keyword evidence="2 5" id="KW-0808">Transferase</keyword>
<reference evidence="8" key="1">
    <citation type="journal article" date="2014" name="Int. J. Syst. Evol. Microbiol.">
        <title>Complete genome sequence of Corynebacterium casei LMG S-19264T (=DSM 44701T), isolated from a smear-ripened cheese.</title>
        <authorList>
            <consortium name="US DOE Joint Genome Institute (JGI-PGF)"/>
            <person name="Walter F."/>
            <person name="Albersmeier A."/>
            <person name="Kalinowski J."/>
            <person name="Ruckert C."/>
        </authorList>
    </citation>
    <scope>NUCLEOTIDE SEQUENCE</scope>
    <source>
        <strain evidence="8">VKM Ac-2007</strain>
    </source>
</reference>
<dbReference type="EMBL" id="BSEV01000010">
    <property type="protein sequence ID" value="GLK11147.1"/>
    <property type="molecule type" value="Genomic_DNA"/>
</dbReference>
<evidence type="ECO:0000313" key="9">
    <source>
        <dbReference type="Proteomes" id="UP001143474"/>
    </source>
</evidence>
<evidence type="ECO:0000256" key="7">
    <source>
        <dbReference type="RuleBase" id="RU000417"/>
    </source>
</evidence>
<keyword evidence="1 5" id="KW-0489">Methyltransferase</keyword>
<dbReference type="GO" id="GO:0009307">
    <property type="term" value="P:DNA restriction-modification system"/>
    <property type="evidence" value="ECO:0007669"/>
    <property type="project" value="UniProtKB-KW"/>
</dbReference>
<dbReference type="PROSITE" id="PS00094">
    <property type="entry name" value="C5_MTASE_1"/>
    <property type="match status" value="1"/>
</dbReference>
<evidence type="ECO:0000313" key="8">
    <source>
        <dbReference type="EMBL" id="GLK11147.1"/>
    </source>
</evidence>
<evidence type="ECO:0000256" key="1">
    <source>
        <dbReference type="ARBA" id="ARBA00022603"/>
    </source>
</evidence>
<dbReference type="PRINTS" id="PR00105">
    <property type="entry name" value="C5METTRFRASE"/>
</dbReference>
<dbReference type="GO" id="GO:0032259">
    <property type="term" value="P:methylation"/>
    <property type="evidence" value="ECO:0007669"/>
    <property type="project" value="UniProtKB-KW"/>
</dbReference>
<comment type="similarity">
    <text evidence="5 6">Belongs to the class I-like SAM-binding methyltransferase superfamily. C5-methyltransferase family.</text>
</comment>
<dbReference type="EC" id="2.1.1.37" evidence="7"/>
<dbReference type="InterPro" id="IPR018117">
    <property type="entry name" value="C5_DNA_meth_AS"/>
</dbReference>
<keyword evidence="4" id="KW-0680">Restriction system</keyword>
<comment type="caution">
    <text evidence="8">The sequence shown here is derived from an EMBL/GenBank/DDBJ whole genome shotgun (WGS) entry which is preliminary data.</text>
</comment>
<dbReference type="PROSITE" id="PS51679">
    <property type="entry name" value="SAM_MT_C5"/>
    <property type="match status" value="1"/>
</dbReference>
<accession>A0A9W6I336</accession>
<evidence type="ECO:0000256" key="4">
    <source>
        <dbReference type="ARBA" id="ARBA00022747"/>
    </source>
</evidence>
<evidence type="ECO:0000256" key="3">
    <source>
        <dbReference type="ARBA" id="ARBA00022691"/>
    </source>
</evidence>
<keyword evidence="9" id="KW-1185">Reference proteome</keyword>
<comment type="catalytic activity">
    <reaction evidence="7">
        <text>a 2'-deoxycytidine in DNA + S-adenosyl-L-methionine = a 5-methyl-2'-deoxycytidine in DNA + S-adenosyl-L-homocysteine + H(+)</text>
        <dbReference type="Rhea" id="RHEA:13681"/>
        <dbReference type="Rhea" id="RHEA-COMP:11369"/>
        <dbReference type="Rhea" id="RHEA-COMP:11370"/>
        <dbReference type="ChEBI" id="CHEBI:15378"/>
        <dbReference type="ChEBI" id="CHEBI:57856"/>
        <dbReference type="ChEBI" id="CHEBI:59789"/>
        <dbReference type="ChEBI" id="CHEBI:85452"/>
        <dbReference type="ChEBI" id="CHEBI:85454"/>
        <dbReference type="EC" id="2.1.1.37"/>
    </reaction>
</comment>
<dbReference type="InterPro" id="IPR029063">
    <property type="entry name" value="SAM-dependent_MTases_sf"/>
</dbReference>
<dbReference type="InterPro" id="IPR001525">
    <property type="entry name" value="C5_MeTfrase"/>
</dbReference>
<dbReference type="GO" id="GO:0003886">
    <property type="term" value="F:DNA (cytosine-5-)-methyltransferase activity"/>
    <property type="evidence" value="ECO:0007669"/>
    <property type="project" value="UniProtKB-EC"/>
</dbReference>
<organism evidence="8 9">
    <name type="scientific">Streptosporangium carneum</name>
    <dbReference type="NCBI Taxonomy" id="47481"/>
    <lineage>
        <taxon>Bacteria</taxon>
        <taxon>Bacillati</taxon>
        <taxon>Actinomycetota</taxon>
        <taxon>Actinomycetes</taxon>
        <taxon>Streptosporangiales</taxon>
        <taxon>Streptosporangiaceae</taxon>
        <taxon>Streptosporangium</taxon>
    </lineage>
</organism>
<evidence type="ECO:0000256" key="2">
    <source>
        <dbReference type="ARBA" id="ARBA00022679"/>
    </source>
</evidence>
<protein>
    <recommendedName>
        <fullName evidence="7">Cytosine-specific methyltransferase</fullName>
        <ecNumber evidence="7">2.1.1.37</ecNumber>
    </recommendedName>
</protein>
<dbReference type="GO" id="GO:0044027">
    <property type="term" value="P:negative regulation of gene expression via chromosomal CpG island methylation"/>
    <property type="evidence" value="ECO:0007669"/>
    <property type="project" value="TreeGrafter"/>
</dbReference>
<dbReference type="Pfam" id="PF00145">
    <property type="entry name" value="DNA_methylase"/>
    <property type="match status" value="1"/>
</dbReference>
<dbReference type="SUPFAM" id="SSF53335">
    <property type="entry name" value="S-adenosyl-L-methionine-dependent methyltransferases"/>
    <property type="match status" value="1"/>
</dbReference>
<dbReference type="PANTHER" id="PTHR10629:SF52">
    <property type="entry name" value="DNA (CYTOSINE-5)-METHYLTRANSFERASE 1"/>
    <property type="match status" value="1"/>
</dbReference>
<dbReference type="NCBIfam" id="TIGR00675">
    <property type="entry name" value="dcm"/>
    <property type="match status" value="1"/>
</dbReference>
<dbReference type="AlphaFoldDB" id="A0A9W6I336"/>
<keyword evidence="3 5" id="KW-0949">S-adenosyl-L-methionine</keyword>